<dbReference type="InterPro" id="IPR036188">
    <property type="entry name" value="FAD/NAD-bd_sf"/>
</dbReference>
<evidence type="ECO:0000256" key="2">
    <source>
        <dbReference type="ARBA" id="ARBA00022630"/>
    </source>
</evidence>
<dbReference type="NCBIfam" id="NF008425">
    <property type="entry name" value="PRK11259.1"/>
    <property type="match status" value="1"/>
</dbReference>
<sequence>MAVDADVAVVGLGTMGSMTAWQLACAGADVLGFEQFGIGHDRSAAGGESRIFRTAYQEGPEYVPLLREAHRLWRELEVESGSRLLTATGGLTIGAEGTEAMANVLASIERFGLPAEVLDAAAMAWRYPQHRLADGEMAVLDHTAGVLRPEFAVIAAVTRAVSLGARVHRGTAVTAIEPFDDHVVVVAGERRFTVRQVVVAGGPWTARLVPALADAVHVRRIVMTWFATTDPARYGPERFPVFIRQSGERHVFGIPTFDGGSVKVALVAEDPVADPDALDRDVRPSALSAISSLVEDCLPELHPYPHRVSVHMDGYTADGHPLVGAVPGVPNVVVLGGFSGHGFKMAPAIGRVAADLVLRGEGSVGFLDPGRHARI</sequence>
<evidence type="ECO:0000259" key="5">
    <source>
        <dbReference type="Pfam" id="PF01266"/>
    </source>
</evidence>
<gene>
    <name evidence="6" type="ORF">FHX46_004501</name>
</gene>
<comment type="caution">
    <text evidence="6">The sequence shown here is derived from an EMBL/GenBank/DDBJ whole genome shotgun (WGS) entry which is preliminary data.</text>
</comment>
<dbReference type="SUPFAM" id="SSF54373">
    <property type="entry name" value="FAD-linked reductases, C-terminal domain"/>
    <property type="match status" value="1"/>
</dbReference>
<dbReference type="InterPro" id="IPR006076">
    <property type="entry name" value="FAD-dep_OxRdtase"/>
</dbReference>
<keyword evidence="2" id="KW-0285">Flavoprotein</keyword>
<reference evidence="6 7" key="1">
    <citation type="submission" date="2020-03" db="EMBL/GenBank/DDBJ databases">
        <title>Sequencing the genomes of 1000 actinobacteria strains.</title>
        <authorList>
            <person name="Klenk H.-P."/>
        </authorList>
    </citation>
    <scope>NUCLEOTIDE SEQUENCE [LARGE SCALE GENOMIC DNA]</scope>
    <source>
        <strain evidence="6 7">DSM 45668</strain>
    </source>
</reference>
<accession>A0ABX0SYC4</accession>
<feature type="domain" description="FAD dependent oxidoreductase" evidence="5">
    <location>
        <begin position="6"/>
        <end position="356"/>
    </location>
</feature>
<dbReference type="Gene3D" id="3.50.50.60">
    <property type="entry name" value="FAD/NAD(P)-binding domain"/>
    <property type="match status" value="1"/>
</dbReference>
<dbReference type="Gene3D" id="3.30.9.10">
    <property type="entry name" value="D-Amino Acid Oxidase, subunit A, domain 2"/>
    <property type="match status" value="1"/>
</dbReference>
<dbReference type="GO" id="GO:0008115">
    <property type="term" value="F:sarcosine oxidase activity"/>
    <property type="evidence" value="ECO:0007669"/>
    <property type="project" value="UniProtKB-EC"/>
</dbReference>
<protein>
    <submittedName>
        <fullName evidence="6">Sarcosine oxidase</fullName>
        <ecNumber evidence="6">1.5.3.1</ecNumber>
    </submittedName>
</protein>
<dbReference type="InterPro" id="IPR045170">
    <property type="entry name" value="MTOX"/>
</dbReference>
<evidence type="ECO:0000256" key="3">
    <source>
        <dbReference type="ARBA" id="ARBA00022827"/>
    </source>
</evidence>
<keyword evidence="4 6" id="KW-0560">Oxidoreductase</keyword>
<comment type="cofactor">
    <cofactor evidence="1">
        <name>FAD</name>
        <dbReference type="ChEBI" id="CHEBI:57692"/>
    </cofactor>
</comment>
<dbReference type="RefSeq" id="WP_167118549.1">
    <property type="nucleotide sequence ID" value="NZ_JAANOU010000001.1"/>
</dbReference>
<dbReference type="EC" id="1.5.3.1" evidence="6"/>
<evidence type="ECO:0000313" key="7">
    <source>
        <dbReference type="Proteomes" id="UP000754495"/>
    </source>
</evidence>
<evidence type="ECO:0000313" key="6">
    <source>
        <dbReference type="EMBL" id="NIH81971.1"/>
    </source>
</evidence>
<keyword evidence="3" id="KW-0274">FAD</keyword>
<proteinExistence type="predicted"/>
<dbReference type="Pfam" id="PF01266">
    <property type="entry name" value="DAO"/>
    <property type="match status" value="1"/>
</dbReference>
<evidence type="ECO:0000256" key="1">
    <source>
        <dbReference type="ARBA" id="ARBA00001974"/>
    </source>
</evidence>
<name>A0ABX0SYC4_9PSEU</name>
<keyword evidence="7" id="KW-1185">Reference proteome</keyword>
<dbReference type="EMBL" id="JAANOU010000001">
    <property type="protein sequence ID" value="NIH81971.1"/>
    <property type="molecule type" value="Genomic_DNA"/>
</dbReference>
<dbReference type="SUPFAM" id="SSF51905">
    <property type="entry name" value="FAD/NAD(P)-binding domain"/>
    <property type="match status" value="1"/>
</dbReference>
<dbReference type="PANTHER" id="PTHR10961:SF7">
    <property type="entry name" value="FAD DEPENDENT OXIDOREDUCTASE DOMAIN-CONTAINING PROTEIN"/>
    <property type="match status" value="1"/>
</dbReference>
<organism evidence="6 7">
    <name type="scientific">Amycolatopsis viridis</name>
    <dbReference type="NCBI Taxonomy" id="185678"/>
    <lineage>
        <taxon>Bacteria</taxon>
        <taxon>Bacillati</taxon>
        <taxon>Actinomycetota</taxon>
        <taxon>Actinomycetes</taxon>
        <taxon>Pseudonocardiales</taxon>
        <taxon>Pseudonocardiaceae</taxon>
        <taxon>Amycolatopsis</taxon>
    </lineage>
</organism>
<dbReference type="PANTHER" id="PTHR10961">
    <property type="entry name" value="PEROXISOMAL SARCOSINE OXIDASE"/>
    <property type="match status" value="1"/>
</dbReference>
<evidence type="ECO:0000256" key="4">
    <source>
        <dbReference type="ARBA" id="ARBA00023002"/>
    </source>
</evidence>
<dbReference type="Proteomes" id="UP000754495">
    <property type="component" value="Unassembled WGS sequence"/>
</dbReference>